<proteinExistence type="predicted"/>
<sequence length="98" mass="11008">MYKRDIEKQEAEFIRDYIRKAIARLAALDNSPNPPLILMNTKPREREYQAVARAKAAEQRATAVTESIAILSSQSSEPSSSDTQQTSIEALLGEQMRL</sequence>
<comment type="caution">
    <text evidence="2">The sequence shown here is derived from an EMBL/GenBank/DDBJ whole genome shotgun (WGS) entry which is preliminary data.</text>
</comment>
<evidence type="ECO:0000256" key="1">
    <source>
        <dbReference type="SAM" id="MobiDB-lite"/>
    </source>
</evidence>
<dbReference type="EMBL" id="PEDP01000221">
    <property type="protein sequence ID" value="POS86940.1"/>
    <property type="molecule type" value="Genomic_DNA"/>
</dbReference>
<organism evidence="2 3">
    <name type="scientific">Erysiphe pulchra</name>
    <dbReference type="NCBI Taxonomy" id="225359"/>
    <lineage>
        <taxon>Eukaryota</taxon>
        <taxon>Fungi</taxon>
        <taxon>Dikarya</taxon>
        <taxon>Ascomycota</taxon>
        <taxon>Pezizomycotina</taxon>
        <taxon>Leotiomycetes</taxon>
        <taxon>Erysiphales</taxon>
        <taxon>Erysiphaceae</taxon>
        <taxon>Erysiphe</taxon>
    </lineage>
</organism>
<dbReference type="AlphaFoldDB" id="A0A2S4PY00"/>
<feature type="region of interest" description="Disordered" evidence="1">
    <location>
        <begin position="72"/>
        <end position="98"/>
    </location>
</feature>
<dbReference type="Proteomes" id="UP000237438">
    <property type="component" value="Unassembled WGS sequence"/>
</dbReference>
<evidence type="ECO:0000313" key="2">
    <source>
        <dbReference type="EMBL" id="POS86940.1"/>
    </source>
</evidence>
<reference evidence="2 3" key="1">
    <citation type="submission" date="2017-10" db="EMBL/GenBank/DDBJ databases">
        <title>Development of genomic resources for the powdery mildew, Erysiphe pulchra.</title>
        <authorList>
            <person name="Wadl P.A."/>
            <person name="Mack B.M."/>
            <person name="Moore G."/>
            <person name="Beltz S.B."/>
        </authorList>
    </citation>
    <scope>NUCLEOTIDE SEQUENCE [LARGE SCALE GENOMIC DNA]</scope>
    <source>
        <strain evidence="2">Cflorida</strain>
    </source>
</reference>
<accession>A0A2S4PY00</accession>
<feature type="compositionally biased region" description="Low complexity" evidence="1">
    <location>
        <begin position="72"/>
        <end position="87"/>
    </location>
</feature>
<evidence type="ECO:0000313" key="3">
    <source>
        <dbReference type="Proteomes" id="UP000237438"/>
    </source>
</evidence>
<protein>
    <submittedName>
        <fullName evidence="2">Uncharacterized protein</fullName>
    </submittedName>
</protein>
<name>A0A2S4PY00_9PEZI</name>
<gene>
    <name evidence="2" type="ORF">EPUL_000435</name>
</gene>
<keyword evidence="3" id="KW-1185">Reference proteome</keyword>